<feature type="transmembrane region" description="Helical" evidence="6">
    <location>
        <begin position="188"/>
        <end position="211"/>
    </location>
</feature>
<evidence type="ECO:0000256" key="4">
    <source>
        <dbReference type="ARBA" id="ARBA00022989"/>
    </source>
</evidence>
<name>A0ABZ3HAU2_9BACT</name>
<dbReference type="EMBL" id="CP147920">
    <property type="protein sequence ID" value="XAU14759.1"/>
    <property type="molecule type" value="Genomic_DNA"/>
</dbReference>
<proteinExistence type="predicted"/>
<dbReference type="CDD" id="cd16015">
    <property type="entry name" value="LTA_synthase"/>
    <property type="match status" value="1"/>
</dbReference>
<reference evidence="8 9" key="1">
    <citation type="submission" date="2024-03" db="EMBL/GenBank/DDBJ databases">
        <title>Sulfurimonas sp. HSL3-1.</title>
        <authorList>
            <person name="Wang S."/>
        </authorList>
    </citation>
    <scope>NUCLEOTIDE SEQUENCE [LARGE SCALE GENOMIC DNA]</scope>
    <source>
        <strain evidence="8 9">HSL3-1</strain>
    </source>
</reference>
<evidence type="ECO:0000313" key="9">
    <source>
        <dbReference type="Proteomes" id="UP001447842"/>
    </source>
</evidence>
<dbReference type="InterPro" id="IPR050448">
    <property type="entry name" value="OpgB/LTA_synthase_biosynth"/>
</dbReference>
<keyword evidence="5 6" id="KW-0472">Membrane</keyword>
<keyword evidence="9" id="KW-1185">Reference proteome</keyword>
<dbReference type="Proteomes" id="UP001447842">
    <property type="component" value="Chromosome"/>
</dbReference>
<keyword evidence="3 6" id="KW-0812">Transmembrane</keyword>
<dbReference type="PANTHER" id="PTHR47371">
    <property type="entry name" value="LIPOTEICHOIC ACID SYNTHASE"/>
    <property type="match status" value="1"/>
</dbReference>
<feature type="transmembrane region" description="Helical" evidence="6">
    <location>
        <begin position="147"/>
        <end position="167"/>
    </location>
</feature>
<dbReference type="PANTHER" id="PTHR47371:SF3">
    <property type="entry name" value="PHOSPHOGLYCEROL TRANSFERASE I"/>
    <property type="match status" value="1"/>
</dbReference>
<feature type="transmembrane region" description="Helical" evidence="6">
    <location>
        <begin position="58"/>
        <end position="78"/>
    </location>
</feature>
<dbReference type="InterPro" id="IPR000917">
    <property type="entry name" value="Sulfatase_N"/>
</dbReference>
<dbReference type="SUPFAM" id="SSF53649">
    <property type="entry name" value="Alkaline phosphatase-like"/>
    <property type="match status" value="1"/>
</dbReference>
<organism evidence="8 9">
    <name type="scientific">Sulfurimonas diazotrophicus</name>
    <dbReference type="NCBI Taxonomy" id="3131939"/>
    <lineage>
        <taxon>Bacteria</taxon>
        <taxon>Pseudomonadati</taxon>
        <taxon>Campylobacterota</taxon>
        <taxon>Epsilonproteobacteria</taxon>
        <taxon>Campylobacterales</taxon>
        <taxon>Sulfurimonadaceae</taxon>
        <taxon>Sulfurimonas</taxon>
    </lineage>
</organism>
<feature type="domain" description="Sulfatase N-terminal" evidence="7">
    <location>
        <begin position="298"/>
        <end position="586"/>
    </location>
</feature>
<evidence type="ECO:0000313" key="8">
    <source>
        <dbReference type="EMBL" id="XAU14759.1"/>
    </source>
</evidence>
<dbReference type="InterPro" id="IPR017850">
    <property type="entry name" value="Alkaline_phosphatase_core_sf"/>
</dbReference>
<evidence type="ECO:0000256" key="5">
    <source>
        <dbReference type="ARBA" id="ARBA00023136"/>
    </source>
</evidence>
<keyword evidence="2" id="KW-1003">Cell membrane</keyword>
<protein>
    <submittedName>
        <fullName evidence="8">LTA synthase family protein</fullName>
    </submittedName>
</protein>
<feature type="transmembrane region" description="Helical" evidence="6">
    <location>
        <begin position="21"/>
        <end position="38"/>
    </location>
</feature>
<dbReference type="RefSeq" id="WP_345972405.1">
    <property type="nucleotide sequence ID" value="NZ_CP147920.1"/>
</dbReference>
<evidence type="ECO:0000256" key="3">
    <source>
        <dbReference type="ARBA" id="ARBA00022692"/>
    </source>
</evidence>
<evidence type="ECO:0000259" key="7">
    <source>
        <dbReference type="Pfam" id="PF00884"/>
    </source>
</evidence>
<sequence length="668" mass="75175">MTYSPAQYYFGLLRQTVKLQLIFLLLLSLSRLLFFWQFSPSKASFPGRELAEAFFLGLRIDLVLVCYLMALPLLVIILNHLARNVVPLPWLPRLFRGYFTAVYLIVSALVGIDFGFYSYFGEHITIMLFGFFDDDTWALVQIGLKNYNVTLITGLILIYTLALVWLVGRFFRELRPSVAKTGSMKTAAVYLVLLLLVGVGARGSLGLFPLLKDVPEVSTDVFVNAIPRSGVFAFEKALKQYLKDKNGGYDLIKRSGYKGRVPQAFRDYLGRDRINTADLASNLVRTTQQNEAAAAKPPHVVVVMVESFGAPILQYQSPTFDILRRLKRHFDEDILFTDFISGGNGTIASMEPFLLNVVARPGSIAYGQSRYQRTAFPQAAARVYKKAGYETNFVYGGDLSWRNVGSFFKEQGFDHVEGKSDIERLYPGAEEHDYGVYDRYTYDFVLHKLEQAEKPQFVYILTTNNHPPYVLSKSYDSKPLQFTEALQAHITGDMELAHRRLQDYQYALDMAGRFMDGVKASDLGERTVVAITADNNTIEGIMHYDNPPQEGKQVPFYLYLPPYLKTEPFDRNVSASHNDLFPTLYGRTLSNTAYIAVGEDLYDPAALHCGYNDAGVIVSAGGAFKTGHAANAQQRACEQKYNAALAVTEYLVRQAHEQAKPVWEKGSE</sequence>
<dbReference type="Gene3D" id="3.40.720.10">
    <property type="entry name" value="Alkaline Phosphatase, subunit A"/>
    <property type="match status" value="1"/>
</dbReference>
<comment type="subcellular location">
    <subcellularLocation>
        <location evidence="1">Cell membrane</location>
        <topology evidence="1">Multi-pass membrane protein</topology>
    </subcellularLocation>
</comment>
<evidence type="ECO:0000256" key="1">
    <source>
        <dbReference type="ARBA" id="ARBA00004651"/>
    </source>
</evidence>
<evidence type="ECO:0000256" key="2">
    <source>
        <dbReference type="ARBA" id="ARBA00022475"/>
    </source>
</evidence>
<accession>A0ABZ3HAU2</accession>
<feature type="transmembrane region" description="Helical" evidence="6">
    <location>
        <begin position="98"/>
        <end position="120"/>
    </location>
</feature>
<dbReference type="Pfam" id="PF00884">
    <property type="entry name" value="Sulfatase"/>
    <property type="match status" value="1"/>
</dbReference>
<gene>
    <name evidence="8" type="ORF">WCY31_11005</name>
</gene>
<keyword evidence="4 6" id="KW-1133">Transmembrane helix</keyword>
<evidence type="ECO:0000256" key="6">
    <source>
        <dbReference type="SAM" id="Phobius"/>
    </source>
</evidence>